<evidence type="ECO:0000259" key="1">
    <source>
        <dbReference type="Pfam" id="PF00498"/>
    </source>
</evidence>
<dbReference type="Pfam" id="PF00498">
    <property type="entry name" value="FHA"/>
    <property type="match status" value="1"/>
</dbReference>
<gene>
    <name evidence="2" type="ORF">FYK55_28380</name>
</gene>
<dbReference type="EMBL" id="VWOX01000042">
    <property type="protein sequence ID" value="KAA5535671.1"/>
    <property type="molecule type" value="Genomic_DNA"/>
</dbReference>
<reference evidence="2 3" key="1">
    <citation type="submission" date="2019-08" db="EMBL/GenBank/DDBJ databases">
        <authorList>
            <person name="Dhanesh K."/>
            <person name="Kumar G."/>
            <person name="Sasikala C."/>
            <person name="Venkata Ramana C."/>
        </authorList>
    </citation>
    <scope>NUCLEOTIDE SEQUENCE [LARGE SCALE GENOMIC DNA]</scope>
    <source>
        <strain evidence="2 3">JC645</strain>
    </source>
</reference>
<name>A0A5M6CKC3_9BACT</name>
<feature type="domain" description="FHA" evidence="1">
    <location>
        <begin position="126"/>
        <end position="190"/>
    </location>
</feature>
<dbReference type="SUPFAM" id="SSF49879">
    <property type="entry name" value="SMAD/FHA domain"/>
    <property type="match status" value="1"/>
</dbReference>
<dbReference type="InterPro" id="IPR008984">
    <property type="entry name" value="SMAD_FHA_dom_sf"/>
</dbReference>
<dbReference type="InterPro" id="IPR000253">
    <property type="entry name" value="FHA_dom"/>
</dbReference>
<evidence type="ECO:0000313" key="3">
    <source>
        <dbReference type="Proteomes" id="UP000324479"/>
    </source>
</evidence>
<dbReference type="CDD" id="cd00060">
    <property type="entry name" value="FHA"/>
    <property type="match status" value="1"/>
</dbReference>
<dbReference type="Gene3D" id="2.60.200.20">
    <property type="match status" value="1"/>
</dbReference>
<keyword evidence="3" id="KW-1185">Reference proteome</keyword>
<protein>
    <submittedName>
        <fullName evidence="2">FHA domain-containing protein</fullName>
    </submittedName>
</protein>
<accession>A0A5M6CKC3</accession>
<comment type="caution">
    <text evidence="2">The sequence shown here is derived from an EMBL/GenBank/DDBJ whole genome shotgun (WGS) entry which is preliminary data.</text>
</comment>
<evidence type="ECO:0000313" key="2">
    <source>
        <dbReference type="EMBL" id="KAA5535671.1"/>
    </source>
</evidence>
<proteinExistence type="predicted"/>
<dbReference type="AlphaFoldDB" id="A0A5M6CKC3"/>
<dbReference type="Proteomes" id="UP000324479">
    <property type="component" value="Unassembled WGS sequence"/>
</dbReference>
<organism evidence="2 3">
    <name type="scientific">Roseiconus nitratireducens</name>
    <dbReference type="NCBI Taxonomy" id="2605748"/>
    <lineage>
        <taxon>Bacteria</taxon>
        <taxon>Pseudomonadati</taxon>
        <taxon>Planctomycetota</taxon>
        <taxon>Planctomycetia</taxon>
        <taxon>Pirellulales</taxon>
        <taxon>Pirellulaceae</taxon>
        <taxon>Roseiconus</taxon>
    </lineage>
</organism>
<sequence>MRSSISVPKRLYPEFILQGLPNFSGSELTISAQMDLAPGMFSIARAAGTTNFSKPSPRHLSTCGCRKGAIGSLQLVGPNAISQDARHHRSADNTMNRETRHDGPCLSEITHLHQCKIIPLPIGTTYFGRKPSNNVLLDKSPSIGSHIARIVRSADESWIEDVGARNPPFIDGVPLRDRKLLRDGTEIRFGAYVFQYCDET</sequence>